<evidence type="ECO:0000256" key="2">
    <source>
        <dbReference type="ARBA" id="ARBA00023014"/>
    </source>
</evidence>
<dbReference type="EMBL" id="UINC01070207">
    <property type="protein sequence ID" value="SVC04176.1"/>
    <property type="molecule type" value="Genomic_DNA"/>
</dbReference>
<keyword evidence="2" id="KW-0411">Iron-sulfur</keyword>
<feature type="non-terminal residue" evidence="4">
    <location>
        <position position="1"/>
    </location>
</feature>
<dbReference type="SUPFAM" id="SSF53706">
    <property type="entry name" value="Formate dehydrogenase/DMSO reductase, domains 1-3"/>
    <property type="match status" value="1"/>
</dbReference>
<dbReference type="GO" id="GO:0051536">
    <property type="term" value="F:iron-sulfur cluster binding"/>
    <property type="evidence" value="ECO:0007669"/>
    <property type="project" value="UniProtKB-KW"/>
</dbReference>
<dbReference type="InterPro" id="IPR006657">
    <property type="entry name" value="MoPterin_dinucl-bd_dom"/>
</dbReference>
<name>A0A382IX24_9ZZZZ</name>
<protein>
    <recommendedName>
        <fullName evidence="3">Molybdopterin dinucleotide-binding domain-containing protein</fullName>
    </recommendedName>
</protein>
<dbReference type="InterPro" id="IPR050612">
    <property type="entry name" value="Prok_Mopterin_Oxidored"/>
</dbReference>
<dbReference type="Pfam" id="PF01568">
    <property type="entry name" value="Molydop_binding"/>
    <property type="match status" value="1"/>
</dbReference>
<keyword evidence="2" id="KW-0479">Metal-binding</keyword>
<evidence type="ECO:0000259" key="3">
    <source>
        <dbReference type="Pfam" id="PF01568"/>
    </source>
</evidence>
<dbReference type="GO" id="GO:0043546">
    <property type="term" value="F:molybdopterin cofactor binding"/>
    <property type="evidence" value="ECO:0007669"/>
    <property type="project" value="InterPro"/>
</dbReference>
<feature type="domain" description="Molybdopterin dinucleotide-binding" evidence="3">
    <location>
        <begin position="109"/>
        <end position="190"/>
    </location>
</feature>
<dbReference type="PANTHER" id="PTHR43742">
    <property type="entry name" value="TRIMETHYLAMINE-N-OXIDE REDUCTASE"/>
    <property type="match status" value="1"/>
</dbReference>
<evidence type="ECO:0000256" key="1">
    <source>
        <dbReference type="ARBA" id="ARBA00023004"/>
    </source>
</evidence>
<organism evidence="4">
    <name type="scientific">marine metagenome</name>
    <dbReference type="NCBI Taxonomy" id="408172"/>
    <lineage>
        <taxon>unclassified sequences</taxon>
        <taxon>metagenomes</taxon>
        <taxon>ecological metagenomes</taxon>
    </lineage>
</organism>
<gene>
    <name evidence="4" type="ORF">METZ01_LOCUS257030</name>
</gene>
<dbReference type="InterPro" id="IPR009010">
    <property type="entry name" value="Asp_de-COase-like_dom_sf"/>
</dbReference>
<sequence>YYDQLTMDGQIKSTVDIAQWLMDNNPGVPDMSFAELADRGIVRCNDSDGIIFGPNSPYDARLIQSLRDKQPYQTLTARQQFYIDHEWFMEEGEALPTYREPLSIKDYPLRLLMGHVRHGIHSMWRDDSLMISLQRGEPDIYVNTDDAAGRDVRDGDLIRVFNSFSSFIVMAHVSSSIKPGMTYMYHGWDPMMFRGRQNFGAVISTGGLIKPTSLVSGYGHIVHRPFHYEPNATFSDLTCDFEKYNGAIA</sequence>
<dbReference type="PANTHER" id="PTHR43742:SF6">
    <property type="entry name" value="OXIDOREDUCTASE YYAE-RELATED"/>
    <property type="match status" value="1"/>
</dbReference>
<dbReference type="GO" id="GO:0016491">
    <property type="term" value="F:oxidoreductase activity"/>
    <property type="evidence" value="ECO:0007669"/>
    <property type="project" value="InterPro"/>
</dbReference>
<dbReference type="AlphaFoldDB" id="A0A382IX24"/>
<dbReference type="Gene3D" id="3.40.50.12440">
    <property type="match status" value="1"/>
</dbReference>
<reference evidence="4" key="1">
    <citation type="submission" date="2018-05" db="EMBL/GenBank/DDBJ databases">
        <authorList>
            <person name="Lanie J.A."/>
            <person name="Ng W.-L."/>
            <person name="Kazmierczak K.M."/>
            <person name="Andrzejewski T.M."/>
            <person name="Davidsen T.M."/>
            <person name="Wayne K.J."/>
            <person name="Tettelin H."/>
            <person name="Glass J.I."/>
            <person name="Rusch D."/>
            <person name="Podicherti R."/>
            <person name="Tsui H.-C.T."/>
            <person name="Winkler M.E."/>
        </authorList>
    </citation>
    <scope>NUCLEOTIDE SEQUENCE</scope>
</reference>
<proteinExistence type="predicted"/>
<accession>A0A382IX24</accession>
<keyword evidence="1" id="KW-0408">Iron</keyword>
<dbReference type="SUPFAM" id="SSF50692">
    <property type="entry name" value="ADC-like"/>
    <property type="match status" value="1"/>
</dbReference>
<evidence type="ECO:0000313" key="4">
    <source>
        <dbReference type="EMBL" id="SVC04176.1"/>
    </source>
</evidence>